<feature type="coiled-coil region" evidence="5">
    <location>
        <begin position="150"/>
        <end position="202"/>
    </location>
</feature>
<feature type="chain" id="PRO_5047444667" evidence="6">
    <location>
        <begin position="33"/>
        <end position="348"/>
    </location>
</feature>
<dbReference type="SUPFAM" id="SSF54001">
    <property type="entry name" value="Cysteine proteinases"/>
    <property type="match status" value="1"/>
</dbReference>
<evidence type="ECO:0000313" key="9">
    <source>
        <dbReference type="Proteomes" id="UP000517916"/>
    </source>
</evidence>
<evidence type="ECO:0000256" key="6">
    <source>
        <dbReference type="SAM" id="SignalP"/>
    </source>
</evidence>
<dbReference type="PROSITE" id="PS51935">
    <property type="entry name" value="NLPC_P60"/>
    <property type="match status" value="1"/>
</dbReference>
<reference evidence="8 9" key="1">
    <citation type="submission" date="2020-08" db="EMBL/GenBank/DDBJ databases">
        <title>Genomic Encyclopedia of Archaeal and Bacterial Type Strains, Phase II (KMG-II): from individual species to whole genera.</title>
        <authorList>
            <person name="Goeker M."/>
        </authorList>
    </citation>
    <scope>NUCLEOTIDE SEQUENCE [LARGE SCALE GENOMIC DNA]</scope>
    <source>
        <strain evidence="8 9">DSM 43850</strain>
    </source>
</reference>
<dbReference type="Proteomes" id="UP000517916">
    <property type="component" value="Unassembled WGS sequence"/>
</dbReference>
<dbReference type="InterPro" id="IPR038765">
    <property type="entry name" value="Papain-like_cys_pep_sf"/>
</dbReference>
<evidence type="ECO:0000313" key="8">
    <source>
        <dbReference type="EMBL" id="MBA8927295.1"/>
    </source>
</evidence>
<proteinExistence type="inferred from homology"/>
<evidence type="ECO:0000256" key="3">
    <source>
        <dbReference type="ARBA" id="ARBA00022801"/>
    </source>
</evidence>
<protein>
    <submittedName>
        <fullName evidence="8">Cell wall-associated NlpC family hydrolase</fullName>
    </submittedName>
</protein>
<dbReference type="EMBL" id="JACJID010000003">
    <property type="protein sequence ID" value="MBA8927295.1"/>
    <property type="molecule type" value="Genomic_DNA"/>
</dbReference>
<comment type="caution">
    <text evidence="8">The sequence shown here is derived from an EMBL/GenBank/DDBJ whole genome shotgun (WGS) entry which is preliminary data.</text>
</comment>
<feature type="domain" description="NlpC/P60" evidence="7">
    <location>
        <begin position="227"/>
        <end position="348"/>
    </location>
</feature>
<dbReference type="InterPro" id="IPR000064">
    <property type="entry name" value="NLP_P60_dom"/>
</dbReference>
<name>A0ABR6BK75_9PSEU</name>
<evidence type="ECO:0000259" key="7">
    <source>
        <dbReference type="PROSITE" id="PS51935"/>
    </source>
</evidence>
<evidence type="ECO:0000256" key="5">
    <source>
        <dbReference type="SAM" id="Coils"/>
    </source>
</evidence>
<comment type="similarity">
    <text evidence="1">Belongs to the peptidase C40 family.</text>
</comment>
<organism evidence="8 9">
    <name type="scientific">Kutzneria viridogrisea</name>
    <dbReference type="NCBI Taxonomy" id="47990"/>
    <lineage>
        <taxon>Bacteria</taxon>
        <taxon>Bacillati</taxon>
        <taxon>Actinomycetota</taxon>
        <taxon>Actinomycetes</taxon>
        <taxon>Pseudonocardiales</taxon>
        <taxon>Pseudonocardiaceae</taxon>
        <taxon>Kutzneria</taxon>
    </lineage>
</organism>
<dbReference type="Gene3D" id="3.90.1720.10">
    <property type="entry name" value="endopeptidase domain like (from Nostoc punctiforme)"/>
    <property type="match status" value="1"/>
</dbReference>
<sequence length="348" mass="35861">MASDRLKYAMRGALAMTAVAAVVSMNPGSAVADPPANQQDALKQLNDASAAAEKAQQAYLAAKDDLKAKQDAKDTATHDIEKYGKDLDAAQKQEGQFRGEVDKLAAATYDGAQFTQLSALLSGQSAQDFLDQSTVLQMIASRNADILGTYDAAVNKATEAKNKAADAQKRASDAADAAAKIVADLEQKKKDADAAVAKSQAAYNQLSGAARNGLNSNGDNGVFVGPAGAAGTAMNVAVAQRGVPYVWGGTTPSGFDCSGLMLYSYAQAGVTIPRSAAAQYTVGKSVSMDSLQPGDLVFYGSTASNIHHVSMYVGSGKVVHAPTEGETVKIVPIGQSGSDIFGAKRIVG</sequence>
<keyword evidence="3 8" id="KW-0378">Hydrolase</keyword>
<dbReference type="Gene3D" id="6.10.250.3150">
    <property type="match status" value="1"/>
</dbReference>
<accession>A0ABR6BK75</accession>
<dbReference type="PANTHER" id="PTHR47053">
    <property type="entry name" value="MUREIN DD-ENDOPEPTIDASE MEPH-RELATED"/>
    <property type="match status" value="1"/>
</dbReference>
<dbReference type="GO" id="GO:0016787">
    <property type="term" value="F:hydrolase activity"/>
    <property type="evidence" value="ECO:0007669"/>
    <property type="project" value="UniProtKB-KW"/>
</dbReference>
<dbReference type="Pfam" id="PF00877">
    <property type="entry name" value="NLPC_P60"/>
    <property type="match status" value="1"/>
</dbReference>
<feature type="coiled-coil region" evidence="5">
    <location>
        <begin position="38"/>
        <end position="93"/>
    </location>
</feature>
<keyword evidence="5" id="KW-0175">Coiled coil</keyword>
<dbReference type="PANTHER" id="PTHR47053:SF1">
    <property type="entry name" value="MUREIN DD-ENDOPEPTIDASE MEPH-RELATED"/>
    <property type="match status" value="1"/>
</dbReference>
<evidence type="ECO:0000256" key="2">
    <source>
        <dbReference type="ARBA" id="ARBA00022670"/>
    </source>
</evidence>
<keyword evidence="9" id="KW-1185">Reference proteome</keyword>
<evidence type="ECO:0000256" key="4">
    <source>
        <dbReference type="ARBA" id="ARBA00022807"/>
    </source>
</evidence>
<dbReference type="InterPro" id="IPR051202">
    <property type="entry name" value="Peptidase_C40"/>
</dbReference>
<dbReference type="RefSeq" id="WP_025355531.1">
    <property type="nucleotide sequence ID" value="NZ_BAAABQ010000057.1"/>
</dbReference>
<keyword evidence="4" id="KW-0788">Thiol protease</keyword>
<keyword evidence="6" id="KW-0732">Signal</keyword>
<feature type="signal peptide" evidence="6">
    <location>
        <begin position="1"/>
        <end position="32"/>
    </location>
</feature>
<keyword evidence="2" id="KW-0645">Protease</keyword>
<evidence type="ECO:0000256" key="1">
    <source>
        <dbReference type="ARBA" id="ARBA00007074"/>
    </source>
</evidence>
<gene>
    <name evidence="8" type="ORF">BC739_004501</name>
</gene>